<dbReference type="InterPro" id="IPR007016">
    <property type="entry name" value="O-antigen_ligase-rel_domated"/>
</dbReference>
<evidence type="ECO:0000256" key="3">
    <source>
        <dbReference type="ARBA" id="ARBA00022989"/>
    </source>
</evidence>
<evidence type="ECO:0000313" key="8">
    <source>
        <dbReference type="Proteomes" id="UP001597374"/>
    </source>
</evidence>
<name>A0ABW5D046_9BACT</name>
<evidence type="ECO:0000259" key="6">
    <source>
        <dbReference type="Pfam" id="PF04932"/>
    </source>
</evidence>
<keyword evidence="8" id="KW-1185">Reference proteome</keyword>
<reference evidence="8" key="1">
    <citation type="journal article" date="2019" name="Int. J. Syst. Evol. Microbiol.">
        <title>The Global Catalogue of Microorganisms (GCM) 10K type strain sequencing project: providing services to taxonomists for standard genome sequencing and annotation.</title>
        <authorList>
            <consortium name="The Broad Institute Genomics Platform"/>
            <consortium name="The Broad Institute Genome Sequencing Center for Infectious Disease"/>
            <person name="Wu L."/>
            <person name="Ma J."/>
        </authorList>
    </citation>
    <scope>NUCLEOTIDE SEQUENCE [LARGE SCALE GENOMIC DNA]</scope>
    <source>
        <strain evidence="8">CGMCC 4.1782</strain>
    </source>
</reference>
<feature type="transmembrane region" description="Helical" evidence="5">
    <location>
        <begin position="97"/>
        <end position="115"/>
    </location>
</feature>
<evidence type="ECO:0000256" key="1">
    <source>
        <dbReference type="ARBA" id="ARBA00004141"/>
    </source>
</evidence>
<sequence length="418" mass="47728">MKLFFLLTEVLIYVAAYFILSKKKDLGIIYIPVLVFAHTVITPVLPIACFYAVVTIIVFVIINRNYALFSHNAFAVVLFLYYIILIPDSIHTLKLGLIFPVLLFFISLPLINNIYRQYSYKTIFKELTNASLLILLVFIANTIFATLFKFSPYSMYGISNGIFYGNLIFTSFNVVAIALFVVLLRILQKSNIAMIAIYIIAIAFILLTLRRSVMMASIIGIPFAVISTLTPKTAKKVIFFLSFTAVVGATLYYQSDFASVFKERYELRNLDNRELEEEKRFFEYEMLYKDMFVLKAYSPWLGFGLFNSAGNYGQGVFYERTLHGDLPSIAHSSGLIGVGLYLLMILTAFFIALKACRTRADTMTVFYCFIVFTIYTITGRYTQADSMLLLFLVCNLSLTKKEKETEEVELEEEITVGY</sequence>
<organism evidence="7 8">
    <name type="scientific">Pontibacter ruber</name>
    <dbReference type="NCBI Taxonomy" id="1343895"/>
    <lineage>
        <taxon>Bacteria</taxon>
        <taxon>Pseudomonadati</taxon>
        <taxon>Bacteroidota</taxon>
        <taxon>Cytophagia</taxon>
        <taxon>Cytophagales</taxon>
        <taxon>Hymenobacteraceae</taxon>
        <taxon>Pontibacter</taxon>
    </lineage>
</organism>
<protein>
    <submittedName>
        <fullName evidence="7">O-antigen ligase family protein</fullName>
    </submittedName>
</protein>
<dbReference type="EMBL" id="JBHUIM010000002">
    <property type="protein sequence ID" value="MFD2247997.1"/>
    <property type="molecule type" value="Genomic_DNA"/>
</dbReference>
<dbReference type="RefSeq" id="WP_250431312.1">
    <property type="nucleotide sequence ID" value="NZ_JALPRR010000003.1"/>
</dbReference>
<feature type="transmembrane region" description="Helical" evidence="5">
    <location>
        <begin position="213"/>
        <end position="230"/>
    </location>
</feature>
<dbReference type="Pfam" id="PF04932">
    <property type="entry name" value="Wzy_C"/>
    <property type="match status" value="1"/>
</dbReference>
<comment type="subcellular location">
    <subcellularLocation>
        <location evidence="1">Membrane</location>
        <topology evidence="1">Multi-pass membrane protein</topology>
    </subcellularLocation>
</comment>
<dbReference type="GO" id="GO:0016874">
    <property type="term" value="F:ligase activity"/>
    <property type="evidence" value="ECO:0007669"/>
    <property type="project" value="UniProtKB-KW"/>
</dbReference>
<comment type="caution">
    <text evidence="7">The sequence shown here is derived from an EMBL/GenBank/DDBJ whole genome shotgun (WGS) entry which is preliminary data.</text>
</comment>
<feature type="transmembrane region" description="Helical" evidence="5">
    <location>
        <begin position="237"/>
        <end position="255"/>
    </location>
</feature>
<proteinExistence type="predicted"/>
<feature type="transmembrane region" description="Helical" evidence="5">
    <location>
        <begin position="329"/>
        <end position="353"/>
    </location>
</feature>
<dbReference type="Proteomes" id="UP001597374">
    <property type="component" value="Unassembled WGS sequence"/>
</dbReference>
<feature type="domain" description="O-antigen ligase-related" evidence="6">
    <location>
        <begin position="197"/>
        <end position="332"/>
    </location>
</feature>
<accession>A0ABW5D046</accession>
<evidence type="ECO:0000256" key="5">
    <source>
        <dbReference type="SAM" id="Phobius"/>
    </source>
</evidence>
<feature type="transmembrane region" description="Helical" evidence="5">
    <location>
        <begin position="365"/>
        <end position="382"/>
    </location>
</feature>
<feature type="transmembrane region" description="Helical" evidence="5">
    <location>
        <begin position="162"/>
        <end position="184"/>
    </location>
</feature>
<evidence type="ECO:0000313" key="7">
    <source>
        <dbReference type="EMBL" id="MFD2247997.1"/>
    </source>
</evidence>
<evidence type="ECO:0000256" key="2">
    <source>
        <dbReference type="ARBA" id="ARBA00022692"/>
    </source>
</evidence>
<keyword evidence="4 5" id="KW-0472">Membrane</keyword>
<feature type="transmembrane region" description="Helical" evidence="5">
    <location>
        <begin position="26"/>
        <end position="59"/>
    </location>
</feature>
<evidence type="ECO:0000256" key="4">
    <source>
        <dbReference type="ARBA" id="ARBA00023136"/>
    </source>
</evidence>
<feature type="transmembrane region" description="Helical" evidence="5">
    <location>
        <begin position="66"/>
        <end position="85"/>
    </location>
</feature>
<gene>
    <name evidence="7" type="ORF">ACFSKP_17140</name>
</gene>
<keyword evidence="2 5" id="KW-0812">Transmembrane</keyword>
<feature type="transmembrane region" description="Helical" evidence="5">
    <location>
        <begin position="191"/>
        <end position="207"/>
    </location>
</feature>
<keyword evidence="3 5" id="KW-1133">Transmembrane helix</keyword>
<feature type="transmembrane region" description="Helical" evidence="5">
    <location>
        <begin position="127"/>
        <end position="150"/>
    </location>
</feature>
<keyword evidence="7" id="KW-0436">Ligase</keyword>